<feature type="domain" description="DhaL" evidence="1">
    <location>
        <begin position="11"/>
        <end position="203"/>
    </location>
</feature>
<accession>A0ABR5AJ98</accession>
<evidence type="ECO:0000259" key="1">
    <source>
        <dbReference type="PROSITE" id="PS51480"/>
    </source>
</evidence>
<evidence type="ECO:0000313" key="3">
    <source>
        <dbReference type="Proteomes" id="UP000031967"/>
    </source>
</evidence>
<dbReference type="Pfam" id="PF02734">
    <property type="entry name" value="Dak2"/>
    <property type="match status" value="1"/>
</dbReference>
<reference evidence="2 3" key="1">
    <citation type="submission" date="2014-12" db="EMBL/GenBank/DDBJ databases">
        <title>Draft genome sequence of Paenibacillus kamchatkensis strain B-2647.</title>
        <authorList>
            <person name="Karlyshev A.V."/>
            <person name="Kudryashova E.B."/>
        </authorList>
    </citation>
    <scope>NUCLEOTIDE SEQUENCE [LARGE SCALE GENOMIC DNA]</scope>
    <source>
        <strain evidence="2 3">VKM B-2647</strain>
    </source>
</reference>
<comment type="caution">
    <text evidence="2">The sequence shown here is derived from an EMBL/GenBank/DDBJ whole genome shotgun (WGS) entry which is preliminary data.</text>
</comment>
<sequence>MSKRFSSLNGHDFTELVLAGANSLGNHAENVNALNVFPVPDGDTGTNMNLTLMSGVEELRRRPSAHLGKAAEALSKGLLMGARGNSGVILSQLFRGFAKYVHELESANAQQFAAALQNGVDTAYKAVVKPVEGTILTVSREAAKHGVQFARRAGDILELMEEVLQHGKETLARTPDMLPVLKQVGVVDAGGRGLIYIYEGFVAAMRGDSTPLGIPHVAPAEETISAQEAAFAARSLAAEAHGDTGHGPKRAQTLMSADVIEHGYCTEFMLHVVPGKMPGLVFDETKFRRELGEYGDSLLVVADDELVKVHIHAELPGSVMNHAMKYGDLSRIKIENMRDQHAHIVMEETAENAEEAAYGPAVGGEAQAVQNVAAPRKPFGFVAVAMGEGITDILTSVGVDVVLSGGQTMNPSTEDIVKAAAGIHADTVFVLPNNSNIVMAAQQAAHLLEDKQLVVIPSKTIPQGLAAVLAFQETADAEHNAAAMNAALGRVVSGQVTYAVRDTTIDGIEIKEGEYIGIRDGEIVASEPSLLDAAKKLLDAMLDENSEIVTILSGADANPEETEQLAAYIAELAPAVEVEIHPGGQPLYAYIFSVE</sequence>
<protein>
    <recommendedName>
        <fullName evidence="1">DhaL domain-containing protein</fullName>
    </recommendedName>
</protein>
<dbReference type="InterPro" id="IPR036117">
    <property type="entry name" value="DhaL_dom_sf"/>
</dbReference>
<gene>
    <name evidence="2" type="ORF">SD70_08805</name>
</gene>
<name>A0ABR5AJ98_9BACL</name>
<evidence type="ECO:0000313" key="2">
    <source>
        <dbReference type="EMBL" id="KIL41130.1"/>
    </source>
</evidence>
<dbReference type="PANTHER" id="PTHR33434">
    <property type="entry name" value="DEGV DOMAIN-CONTAINING PROTEIN DR_1986-RELATED"/>
    <property type="match status" value="1"/>
</dbReference>
<dbReference type="InterPro" id="IPR048394">
    <property type="entry name" value="FakA-like_M"/>
</dbReference>
<dbReference type="InterPro" id="IPR033470">
    <property type="entry name" value="FakA-like_C"/>
</dbReference>
<proteinExistence type="predicted"/>
<dbReference type="PANTHER" id="PTHR33434:SF4">
    <property type="entry name" value="PHOSPHATASE PROTEIN"/>
    <property type="match status" value="1"/>
</dbReference>
<dbReference type="SUPFAM" id="SSF101473">
    <property type="entry name" value="DhaL-like"/>
    <property type="match status" value="1"/>
</dbReference>
<dbReference type="SMART" id="SM01120">
    <property type="entry name" value="Dak2"/>
    <property type="match status" value="1"/>
</dbReference>
<dbReference type="NCBIfam" id="TIGR03599">
    <property type="entry name" value="YloV"/>
    <property type="match status" value="1"/>
</dbReference>
<dbReference type="InterPro" id="IPR019986">
    <property type="entry name" value="YloV-like"/>
</dbReference>
<dbReference type="InterPro" id="IPR050270">
    <property type="entry name" value="DegV_domain_contain"/>
</dbReference>
<dbReference type="Pfam" id="PF13684">
    <property type="entry name" value="FakA-like_C"/>
    <property type="match status" value="1"/>
</dbReference>
<keyword evidence="3" id="KW-1185">Reference proteome</keyword>
<dbReference type="PROSITE" id="PS51480">
    <property type="entry name" value="DHAL"/>
    <property type="match status" value="1"/>
</dbReference>
<dbReference type="InterPro" id="IPR004007">
    <property type="entry name" value="DhaL_dom"/>
</dbReference>
<dbReference type="Pfam" id="PF21645">
    <property type="entry name" value="FakA-like_M"/>
    <property type="match status" value="1"/>
</dbReference>
<organism evidence="2 3">
    <name type="scientific">Gordoniibacillus kamchatkensis</name>
    <dbReference type="NCBI Taxonomy" id="1590651"/>
    <lineage>
        <taxon>Bacteria</taxon>
        <taxon>Bacillati</taxon>
        <taxon>Bacillota</taxon>
        <taxon>Bacilli</taxon>
        <taxon>Bacillales</taxon>
        <taxon>Paenibacillaceae</taxon>
        <taxon>Gordoniibacillus</taxon>
    </lineage>
</organism>
<dbReference type="Gene3D" id="1.25.40.340">
    <property type="match status" value="1"/>
</dbReference>
<dbReference type="SMART" id="SM01121">
    <property type="entry name" value="Dak1_2"/>
    <property type="match status" value="1"/>
</dbReference>
<dbReference type="RefSeq" id="WP_041047223.1">
    <property type="nucleotide sequence ID" value="NZ_JXAK01000012.1"/>
</dbReference>
<dbReference type="Proteomes" id="UP000031967">
    <property type="component" value="Unassembled WGS sequence"/>
</dbReference>
<dbReference type="EMBL" id="JXAK01000012">
    <property type="protein sequence ID" value="KIL41130.1"/>
    <property type="molecule type" value="Genomic_DNA"/>
</dbReference>